<dbReference type="InterPro" id="IPR050155">
    <property type="entry name" value="HAD-like_hydrolase_sf"/>
</dbReference>
<dbReference type="SFLD" id="SFLDG01135">
    <property type="entry name" value="C1.5.6:_HAD__Beta-PGM__Phospha"/>
    <property type="match status" value="1"/>
</dbReference>
<proteinExistence type="predicted"/>
<reference evidence="1 2" key="1">
    <citation type="submission" date="2016-10" db="EMBL/GenBank/DDBJ databases">
        <authorList>
            <person name="de Groot N.N."/>
        </authorList>
    </citation>
    <scope>NUCLEOTIDE SEQUENCE [LARGE SCALE GENOMIC DNA]</scope>
    <source>
        <strain evidence="1 2">Z108</strain>
    </source>
</reference>
<dbReference type="RefSeq" id="WP_075445708.1">
    <property type="nucleotide sequence ID" value="NZ_FOQK01000034.1"/>
</dbReference>
<gene>
    <name evidence="1" type="ORF">SAMN04487861_13419</name>
</gene>
<dbReference type="GO" id="GO:0005829">
    <property type="term" value="C:cytosol"/>
    <property type="evidence" value="ECO:0007669"/>
    <property type="project" value="TreeGrafter"/>
</dbReference>
<dbReference type="Pfam" id="PF13419">
    <property type="entry name" value="HAD_2"/>
    <property type="match status" value="1"/>
</dbReference>
<dbReference type="NCBIfam" id="TIGR01549">
    <property type="entry name" value="HAD-SF-IA-v1"/>
    <property type="match status" value="1"/>
</dbReference>
<dbReference type="PANTHER" id="PTHR43434">
    <property type="entry name" value="PHOSPHOGLYCOLATE PHOSPHATASE"/>
    <property type="match status" value="1"/>
</dbReference>
<dbReference type="GO" id="GO:0008967">
    <property type="term" value="F:phosphoglycolate phosphatase activity"/>
    <property type="evidence" value="ECO:0007669"/>
    <property type="project" value="TreeGrafter"/>
</dbReference>
<dbReference type="InterPro" id="IPR041492">
    <property type="entry name" value="HAD_2"/>
</dbReference>
<dbReference type="GO" id="GO:0006281">
    <property type="term" value="P:DNA repair"/>
    <property type="evidence" value="ECO:0007669"/>
    <property type="project" value="TreeGrafter"/>
</dbReference>
<protein>
    <submittedName>
        <fullName evidence="1">Phosphoglycolate phosphatase</fullName>
    </submittedName>
</protein>
<dbReference type="PRINTS" id="PR00413">
    <property type="entry name" value="HADHALOGNASE"/>
</dbReference>
<sequence>MKNYRLYLFDFDYTLVNSESAILKCFHITLDKTGWPQRDDDTIRCTIGLPMLDAIKRVIDSDDDRQAREFLAVYKHEADRYMTEGTHFFPHTVSTLQALRARGARIGIISSKTRSRIQEKFDRDNVPELIDHIIGSDDVSAHKPDPEGIRKALAWFDVPPADVLYTGDSYVDAGAAQNAGVDFAAVTTGTTSCETFAKYPHVKIMQDIAGLLA</sequence>
<dbReference type="EMBL" id="FOQK01000034">
    <property type="protein sequence ID" value="SFI39533.1"/>
    <property type="molecule type" value="Genomic_DNA"/>
</dbReference>
<dbReference type="InterPro" id="IPR036412">
    <property type="entry name" value="HAD-like_sf"/>
</dbReference>
<dbReference type="OrthoDB" id="9807630at2"/>
<dbReference type="SUPFAM" id="SSF56784">
    <property type="entry name" value="HAD-like"/>
    <property type="match status" value="1"/>
</dbReference>
<dbReference type="InterPro" id="IPR006439">
    <property type="entry name" value="HAD-SF_hydro_IA"/>
</dbReference>
<dbReference type="PANTHER" id="PTHR43434:SF1">
    <property type="entry name" value="PHOSPHOGLYCOLATE PHOSPHATASE"/>
    <property type="match status" value="1"/>
</dbReference>
<dbReference type="InterPro" id="IPR023198">
    <property type="entry name" value="PGP-like_dom2"/>
</dbReference>
<dbReference type="SFLD" id="SFLDG01129">
    <property type="entry name" value="C1.5:_HAD__Beta-PGM__Phosphata"/>
    <property type="match status" value="1"/>
</dbReference>
<name>A0A1I3HV86_SELRU</name>
<dbReference type="Gene3D" id="3.40.50.1000">
    <property type="entry name" value="HAD superfamily/HAD-like"/>
    <property type="match status" value="1"/>
</dbReference>
<accession>A0A1I3HV86</accession>
<dbReference type="Proteomes" id="UP000183639">
    <property type="component" value="Unassembled WGS sequence"/>
</dbReference>
<dbReference type="AlphaFoldDB" id="A0A1I3HV86"/>
<evidence type="ECO:0000313" key="2">
    <source>
        <dbReference type="Proteomes" id="UP000183639"/>
    </source>
</evidence>
<dbReference type="SFLD" id="SFLDS00003">
    <property type="entry name" value="Haloacid_Dehalogenase"/>
    <property type="match status" value="1"/>
</dbReference>
<organism evidence="1 2">
    <name type="scientific">Selenomonas ruminantium</name>
    <dbReference type="NCBI Taxonomy" id="971"/>
    <lineage>
        <taxon>Bacteria</taxon>
        <taxon>Bacillati</taxon>
        <taxon>Bacillota</taxon>
        <taxon>Negativicutes</taxon>
        <taxon>Selenomonadales</taxon>
        <taxon>Selenomonadaceae</taxon>
        <taxon>Selenomonas</taxon>
    </lineage>
</organism>
<dbReference type="InterPro" id="IPR023214">
    <property type="entry name" value="HAD_sf"/>
</dbReference>
<evidence type="ECO:0000313" key="1">
    <source>
        <dbReference type="EMBL" id="SFI39533.1"/>
    </source>
</evidence>
<dbReference type="Gene3D" id="1.10.150.240">
    <property type="entry name" value="Putative phosphatase, domain 2"/>
    <property type="match status" value="1"/>
</dbReference>